<gene>
    <name evidence="2" type="ORF">SI65_05660</name>
</gene>
<dbReference type="SUPFAM" id="SSF48403">
    <property type="entry name" value="Ankyrin repeat"/>
    <property type="match status" value="1"/>
</dbReference>
<dbReference type="STRING" id="573508.A0A1E3BDJ5"/>
<dbReference type="VEuPathDB" id="FungiDB:SI65_05660"/>
<feature type="repeat" description="ANK" evidence="1">
    <location>
        <begin position="224"/>
        <end position="256"/>
    </location>
</feature>
<dbReference type="OrthoDB" id="194358at2759"/>
<keyword evidence="1" id="KW-0040">ANK repeat</keyword>
<keyword evidence="3" id="KW-1185">Reference proteome</keyword>
<dbReference type="InterPro" id="IPR051616">
    <property type="entry name" value="Cul2-RING_E3_ligase_SR"/>
</dbReference>
<dbReference type="PROSITE" id="PS50088">
    <property type="entry name" value="ANK_REPEAT"/>
    <property type="match status" value="1"/>
</dbReference>
<reference evidence="2 3" key="1">
    <citation type="journal article" date="2016" name="BMC Genomics">
        <title>Comparative genomic and transcriptomic analyses of the Fuzhuan brick tea-fermentation fungus Aspergillus cristatus.</title>
        <authorList>
            <person name="Ge Y."/>
            <person name="Wang Y."/>
            <person name="Liu Y."/>
            <person name="Tan Y."/>
            <person name="Ren X."/>
            <person name="Zhang X."/>
            <person name="Hyde K.D."/>
            <person name="Liu Y."/>
            <person name="Liu Z."/>
        </authorList>
    </citation>
    <scope>NUCLEOTIDE SEQUENCE [LARGE SCALE GENOMIC DNA]</scope>
    <source>
        <strain evidence="2 3">GZAAS20.1005</strain>
    </source>
</reference>
<evidence type="ECO:0000313" key="3">
    <source>
        <dbReference type="Proteomes" id="UP000094569"/>
    </source>
</evidence>
<proteinExistence type="predicted"/>
<dbReference type="SMART" id="SM00248">
    <property type="entry name" value="ANK"/>
    <property type="match status" value="4"/>
</dbReference>
<name>A0A1E3BDJ5_ASPCR</name>
<evidence type="ECO:0000313" key="2">
    <source>
        <dbReference type="EMBL" id="ODM19043.1"/>
    </source>
</evidence>
<dbReference type="InterPro" id="IPR002110">
    <property type="entry name" value="Ankyrin_rpt"/>
</dbReference>
<dbReference type="EMBL" id="JXNT01000005">
    <property type="protein sequence ID" value="ODM19043.1"/>
    <property type="molecule type" value="Genomic_DNA"/>
</dbReference>
<evidence type="ECO:0000256" key="1">
    <source>
        <dbReference type="PROSITE-ProRule" id="PRU00023"/>
    </source>
</evidence>
<dbReference type="PANTHER" id="PTHR46224">
    <property type="entry name" value="ANKYRIN REPEAT FAMILY PROTEIN"/>
    <property type="match status" value="1"/>
</dbReference>
<comment type="caution">
    <text evidence="2">The sequence shown here is derived from an EMBL/GenBank/DDBJ whole genome shotgun (WGS) entry which is preliminary data.</text>
</comment>
<dbReference type="AlphaFoldDB" id="A0A1E3BDJ5"/>
<dbReference type="Gene3D" id="1.25.40.20">
    <property type="entry name" value="Ankyrin repeat-containing domain"/>
    <property type="match status" value="1"/>
</dbReference>
<organism evidence="2 3">
    <name type="scientific">Aspergillus cristatus</name>
    <name type="common">Chinese Fuzhuan brick tea-fermentation fungus</name>
    <name type="synonym">Eurotium cristatum</name>
    <dbReference type="NCBI Taxonomy" id="573508"/>
    <lineage>
        <taxon>Eukaryota</taxon>
        <taxon>Fungi</taxon>
        <taxon>Dikarya</taxon>
        <taxon>Ascomycota</taxon>
        <taxon>Pezizomycotina</taxon>
        <taxon>Eurotiomycetes</taxon>
        <taxon>Eurotiomycetidae</taxon>
        <taxon>Eurotiales</taxon>
        <taxon>Aspergillaceae</taxon>
        <taxon>Aspergillus</taxon>
        <taxon>Aspergillus subgen. Aspergillus</taxon>
    </lineage>
</organism>
<protein>
    <submittedName>
        <fullName evidence="2">Uncharacterized protein</fullName>
    </submittedName>
</protein>
<sequence length="297" mass="33037">MPFQRSVDYSYPDAVATAKLQGSCREGDWTQVQELLLRSSNQSDGSWTLALRDAMMNHHIDIMQSLLDSNVTIDSRVVEEARSVEAFTLLFEHGLDIHQNLSLRRVPLIYVLHVVQKDDETLLRWFLALGANPNFGPDPDPEKEHDDSAYIDTSGAVLERASNSASPAIIDILLEHGANLHNSRAIHEALYRDTSADVIEMLDHLVKRGADVNHLAIHMRGFRWGARLLNIAAEIGRLEPIQWLLEHGAAPTATDRYGIPPCCSTQLLKNDEADKLLSDAYNKKLRASSEGNANGDA</sequence>
<dbReference type="Proteomes" id="UP000094569">
    <property type="component" value="Unassembled WGS sequence"/>
</dbReference>
<dbReference type="InterPro" id="IPR036770">
    <property type="entry name" value="Ankyrin_rpt-contain_sf"/>
</dbReference>
<accession>A0A1E3BDJ5</accession>